<dbReference type="InterPro" id="IPR001789">
    <property type="entry name" value="Sig_transdc_resp-reg_receiver"/>
</dbReference>
<dbReference type="PANTHER" id="PTHR44520">
    <property type="entry name" value="RESPONSE REGULATOR RCP1-RELATED"/>
    <property type="match status" value="1"/>
</dbReference>
<keyword evidence="1" id="KW-0597">Phosphoprotein</keyword>
<gene>
    <name evidence="3" type="ORF">E1163_28295</name>
</gene>
<dbReference type="Proteomes" id="UP000798808">
    <property type="component" value="Unassembled WGS sequence"/>
</dbReference>
<dbReference type="PROSITE" id="PS50110">
    <property type="entry name" value="RESPONSE_REGULATORY"/>
    <property type="match status" value="1"/>
</dbReference>
<reference evidence="3 4" key="1">
    <citation type="submission" date="2019-02" db="EMBL/GenBank/DDBJ databases">
        <authorList>
            <person name="Goldberg S.R."/>
            <person name="Haltli B.A."/>
            <person name="Correa H."/>
            <person name="Russell K.G."/>
        </authorList>
    </citation>
    <scope>NUCLEOTIDE SEQUENCE [LARGE SCALE GENOMIC DNA]</scope>
    <source>
        <strain evidence="3 4">JCM 16186</strain>
    </source>
</reference>
<evidence type="ECO:0000313" key="3">
    <source>
        <dbReference type="EMBL" id="MTI28894.1"/>
    </source>
</evidence>
<dbReference type="InterPro" id="IPR011006">
    <property type="entry name" value="CheY-like_superfamily"/>
</dbReference>
<evidence type="ECO:0000259" key="2">
    <source>
        <dbReference type="PROSITE" id="PS50110"/>
    </source>
</evidence>
<protein>
    <submittedName>
        <fullName evidence="3">Response regulator</fullName>
    </submittedName>
</protein>
<evidence type="ECO:0000256" key="1">
    <source>
        <dbReference type="PROSITE-ProRule" id="PRU00169"/>
    </source>
</evidence>
<dbReference type="Gene3D" id="3.40.50.2300">
    <property type="match status" value="1"/>
</dbReference>
<dbReference type="Pfam" id="PF00072">
    <property type="entry name" value="Response_reg"/>
    <property type="match status" value="1"/>
</dbReference>
<evidence type="ECO:0000313" key="4">
    <source>
        <dbReference type="Proteomes" id="UP000798808"/>
    </source>
</evidence>
<dbReference type="PANTHER" id="PTHR44520:SF2">
    <property type="entry name" value="RESPONSE REGULATOR RCP1"/>
    <property type="match status" value="1"/>
</dbReference>
<sequence>MDSTKPLILLVEDDDIDAFIVNTMLPKFCKECDIKRVKNGAEATEYFKNSENRRPSVVLLDLIMPFMNGKEFLTEMEKEGALKQLPVVVLSSSSSFYDRQECADLGVAKYFVKPLTPDISKEILQMASVA</sequence>
<dbReference type="EMBL" id="SMLW01000675">
    <property type="protein sequence ID" value="MTI28894.1"/>
    <property type="molecule type" value="Genomic_DNA"/>
</dbReference>
<feature type="domain" description="Response regulatory" evidence="2">
    <location>
        <begin position="7"/>
        <end position="128"/>
    </location>
</feature>
<keyword evidence="4" id="KW-1185">Reference proteome</keyword>
<proteinExistence type="predicted"/>
<dbReference type="SMART" id="SM00448">
    <property type="entry name" value="REC"/>
    <property type="match status" value="1"/>
</dbReference>
<name>A0ABW9RZR2_9BACT</name>
<feature type="modified residue" description="4-aspartylphosphate" evidence="1">
    <location>
        <position position="61"/>
    </location>
</feature>
<dbReference type="RefSeq" id="WP_155176859.1">
    <property type="nucleotide sequence ID" value="NZ_BAAAFL010000008.1"/>
</dbReference>
<dbReference type="SUPFAM" id="SSF52172">
    <property type="entry name" value="CheY-like"/>
    <property type="match status" value="1"/>
</dbReference>
<comment type="caution">
    <text evidence="3">The sequence shown here is derived from an EMBL/GenBank/DDBJ whole genome shotgun (WGS) entry which is preliminary data.</text>
</comment>
<dbReference type="InterPro" id="IPR052893">
    <property type="entry name" value="TCS_response_regulator"/>
</dbReference>
<accession>A0ABW9RZR2</accession>
<organism evidence="3 4">
    <name type="scientific">Fulvivirga kasyanovii</name>
    <dbReference type="NCBI Taxonomy" id="396812"/>
    <lineage>
        <taxon>Bacteria</taxon>
        <taxon>Pseudomonadati</taxon>
        <taxon>Bacteroidota</taxon>
        <taxon>Cytophagia</taxon>
        <taxon>Cytophagales</taxon>
        <taxon>Fulvivirgaceae</taxon>
        <taxon>Fulvivirga</taxon>
    </lineage>
</organism>